<dbReference type="PANTHER" id="PTHR12215:SF10">
    <property type="entry name" value="L-AMINOADIPATE-SEMIALDEHYDE DEHYDROGENASE-PHOSPHOPANTETHEINYL TRANSFERASE"/>
    <property type="match status" value="1"/>
</dbReference>
<feature type="domain" description="4'-phosphopantetheinyl transferase N-terminal" evidence="10">
    <location>
        <begin position="13"/>
        <end position="111"/>
    </location>
</feature>
<dbReference type="Pfam" id="PF01648">
    <property type="entry name" value="ACPS"/>
    <property type="match status" value="1"/>
</dbReference>
<dbReference type="InterPro" id="IPR055066">
    <property type="entry name" value="AASDHPPT_N"/>
</dbReference>
<comment type="catalytic activity">
    <reaction evidence="8">
        <text>apo-[ACP] + acetyl-CoA = acetyl-[ACP] + adenosine 3',5'-bisphosphate + H(+)</text>
        <dbReference type="Rhea" id="RHEA:46564"/>
        <dbReference type="Rhea" id="RHEA-COMP:9621"/>
        <dbReference type="Rhea" id="RHEA-COMP:9690"/>
        <dbReference type="ChEBI" id="CHEBI:15378"/>
        <dbReference type="ChEBI" id="CHEBI:29999"/>
        <dbReference type="ChEBI" id="CHEBI:57288"/>
        <dbReference type="ChEBI" id="CHEBI:58343"/>
        <dbReference type="ChEBI" id="CHEBI:78446"/>
    </reaction>
    <physiologicalReaction direction="left-to-right" evidence="8">
        <dbReference type="Rhea" id="RHEA:46565"/>
    </physiologicalReaction>
</comment>
<evidence type="ECO:0000256" key="4">
    <source>
        <dbReference type="ARBA" id="ARBA00022679"/>
    </source>
</evidence>
<protein>
    <recommendedName>
        <fullName evidence="3">L-aminoadipate-semialdehyde dehydrogenase-phosphopantetheinyl transferase</fullName>
        <ecNumber evidence="2">2.7.8.7</ecNumber>
    </recommendedName>
    <alternativeName>
        <fullName evidence="5">4'-phosphopantetheinyl transferase</fullName>
    </alternativeName>
    <alternativeName>
        <fullName evidence="6">Alpha-aminoadipic semialdehyde dehydrogenase-phosphopantetheinyl transferase</fullName>
    </alternativeName>
</protein>
<evidence type="ECO:0000313" key="11">
    <source>
        <dbReference type="EnsemblMetazoa" id="SMAR014961-PA"/>
    </source>
</evidence>
<dbReference type="Proteomes" id="UP000014500">
    <property type="component" value="Unassembled WGS sequence"/>
</dbReference>
<dbReference type="Pfam" id="PF22624">
    <property type="entry name" value="AASDHPPT_N"/>
    <property type="match status" value="1"/>
</dbReference>
<evidence type="ECO:0000259" key="10">
    <source>
        <dbReference type="Pfam" id="PF22624"/>
    </source>
</evidence>
<keyword evidence="4" id="KW-0808">Transferase</keyword>
<evidence type="ECO:0000256" key="6">
    <source>
        <dbReference type="ARBA" id="ARBA00033443"/>
    </source>
</evidence>
<reference evidence="12" key="1">
    <citation type="submission" date="2011-05" db="EMBL/GenBank/DDBJ databases">
        <authorList>
            <person name="Richards S.R."/>
            <person name="Qu J."/>
            <person name="Jiang H."/>
            <person name="Jhangiani S.N."/>
            <person name="Agravi P."/>
            <person name="Goodspeed R."/>
            <person name="Gross S."/>
            <person name="Mandapat C."/>
            <person name="Jackson L."/>
            <person name="Mathew T."/>
            <person name="Pu L."/>
            <person name="Thornton R."/>
            <person name="Saada N."/>
            <person name="Wilczek-Boney K.B."/>
            <person name="Lee S."/>
            <person name="Kovar C."/>
            <person name="Wu Y."/>
            <person name="Scherer S.E."/>
            <person name="Worley K.C."/>
            <person name="Muzny D.M."/>
            <person name="Gibbs R."/>
        </authorList>
    </citation>
    <scope>NUCLEOTIDE SEQUENCE</scope>
    <source>
        <strain evidence="12">Brora</strain>
    </source>
</reference>
<accession>T1JM81</accession>
<dbReference type="OMA" id="WVFEESL"/>
<dbReference type="PhylomeDB" id="T1JM81"/>
<dbReference type="PANTHER" id="PTHR12215">
    <property type="entry name" value="PHOSPHOPANTETHEINE TRANSFERASE"/>
    <property type="match status" value="1"/>
</dbReference>
<evidence type="ECO:0000259" key="9">
    <source>
        <dbReference type="Pfam" id="PF01648"/>
    </source>
</evidence>
<dbReference type="GO" id="GO:0019878">
    <property type="term" value="P:lysine biosynthetic process via aminoadipic acid"/>
    <property type="evidence" value="ECO:0007669"/>
    <property type="project" value="TreeGrafter"/>
</dbReference>
<sequence>MESSVRWAVNFGNWQPIRSEWLLAGRCIQPEEKARISRFVYKKDAKAAMVIGRLMLRKLINEYLKIEYSQVRLDRTEKGKPFLVNELPAGSSSLNFNLSHNGKYVVLAGEPKFQVGIDVMRANSLGGKTVASFFHTMARQFTRDEWTSILNPGEEMQQLSRFYRFWCLKESYVKAVGVGIGFNIQRLNFAIKSEKIEKGSTKCDTRLAIDEKETSDWIFEETMLDDCHCIAVALGKNPDDDIKVFSKHKPQDFKLLNFSDLVINSSPWQPEDESFWTDFCDRDETPK</sequence>
<dbReference type="FunFam" id="3.90.470.20:FF:000003">
    <property type="entry name" value="L-aminoadipate-semialdehyde dehydrogenase-phosphopantetheinyl transferase"/>
    <property type="match status" value="1"/>
</dbReference>
<dbReference type="eggNOG" id="KOG0945">
    <property type="taxonomic scope" value="Eukaryota"/>
</dbReference>
<dbReference type="EnsemblMetazoa" id="SMAR014961-RA">
    <property type="protein sequence ID" value="SMAR014961-PA"/>
    <property type="gene ID" value="SMAR014961"/>
</dbReference>
<evidence type="ECO:0000256" key="1">
    <source>
        <dbReference type="ARBA" id="ARBA00006195"/>
    </source>
</evidence>
<dbReference type="InterPro" id="IPR037143">
    <property type="entry name" value="4-PPantetheinyl_Trfase_dom_sf"/>
</dbReference>
<dbReference type="EC" id="2.7.8.7" evidence="2"/>
<dbReference type="GO" id="GO:0000287">
    <property type="term" value="F:magnesium ion binding"/>
    <property type="evidence" value="ECO:0007669"/>
    <property type="project" value="InterPro"/>
</dbReference>
<evidence type="ECO:0000256" key="2">
    <source>
        <dbReference type="ARBA" id="ARBA00013172"/>
    </source>
</evidence>
<dbReference type="GO" id="GO:0008897">
    <property type="term" value="F:holo-[acyl-carrier-protein] synthase activity"/>
    <property type="evidence" value="ECO:0007669"/>
    <property type="project" value="UniProtKB-EC"/>
</dbReference>
<name>T1JM81_STRMM</name>
<dbReference type="Gene3D" id="3.90.470.20">
    <property type="entry name" value="4'-phosphopantetheinyl transferase domain"/>
    <property type="match status" value="2"/>
</dbReference>
<evidence type="ECO:0000256" key="5">
    <source>
        <dbReference type="ARBA" id="ARBA00030484"/>
    </source>
</evidence>
<evidence type="ECO:0000256" key="8">
    <source>
        <dbReference type="ARBA" id="ARBA00048794"/>
    </source>
</evidence>
<dbReference type="HOGENOM" id="CLU_057011_3_0_1"/>
<dbReference type="EMBL" id="AFFK01018409">
    <property type="status" value="NOT_ANNOTATED_CDS"/>
    <property type="molecule type" value="Genomic_DNA"/>
</dbReference>
<feature type="domain" description="4'-phosphopantetheinyl transferase" evidence="9">
    <location>
        <begin position="114"/>
        <end position="196"/>
    </location>
</feature>
<dbReference type="SUPFAM" id="SSF56214">
    <property type="entry name" value="4'-phosphopantetheinyl transferase"/>
    <property type="match status" value="2"/>
</dbReference>
<dbReference type="STRING" id="126957.T1JM81"/>
<dbReference type="GO" id="GO:0005829">
    <property type="term" value="C:cytosol"/>
    <property type="evidence" value="ECO:0007669"/>
    <property type="project" value="TreeGrafter"/>
</dbReference>
<dbReference type="AlphaFoldDB" id="T1JM81"/>
<comment type="catalytic activity">
    <reaction evidence="7">
        <text>apo-[ACP] + CoA = holo-[ACP] + adenosine 3',5'-bisphosphate + H(+)</text>
        <dbReference type="Rhea" id="RHEA:12068"/>
        <dbReference type="Rhea" id="RHEA-COMP:9685"/>
        <dbReference type="Rhea" id="RHEA-COMP:9690"/>
        <dbReference type="ChEBI" id="CHEBI:15378"/>
        <dbReference type="ChEBI" id="CHEBI:29999"/>
        <dbReference type="ChEBI" id="CHEBI:57287"/>
        <dbReference type="ChEBI" id="CHEBI:58343"/>
        <dbReference type="ChEBI" id="CHEBI:64479"/>
        <dbReference type="EC" id="2.7.8.7"/>
    </reaction>
    <physiologicalReaction direction="left-to-right" evidence="7">
        <dbReference type="Rhea" id="RHEA:12069"/>
    </physiologicalReaction>
</comment>
<proteinExistence type="inferred from homology"/>
<dbReference type="InterPro" id="IPR050559">
    <property type="entry name" value="P-Pant_transferase_sf"/>
</dbReference>
<evidence type="ECO:0000256" key="3">
    <source>
        <dbReference type="ARBA" id="ARBA00016301"/>
    </source>
</evidence>
<evidence type="ECO:0000313" key="12">
    <source>
        <dbReference type="Proteomes" id="UP000014500"/>
    </source>
</evidence>
<reference evidence="11" key="2">
    <citation type="submission" date="2015-02" db="UniProtKB">
        <authorList>
            <consortium name="EnsemblMetazoa"/>
        </authorList>
    </citation>
    <scope>IDENTIFICATION</scope>
</reference>
<evidence type="ECO:0000256" key="7">
    <source>
        <dbReference type="ARBA" id="ARBA00048641"/>
    </source>
</evidence>
<keyword evidence="12" id="KW-1185">Reference proteome</keyword>
<organism evidence="11 12">
    <name type="scientific">Strigamia maritima</name>
    <name type="common">European centipede</name>
    <name type="synonym">Geophilus maritimus</name>
    <dbReference type="NCBI Taxonomy" id="126957"/>
    <lineage>
        <taxon>Eukaryota</taxon>
        <taxon>Metazoa</taxon>
        <taxon>Ecdysozoa</taxon>
        <taxon>Arthropoda</taxon>
        <taxon>Myriapoda</taxon>
        <taxon>Chilopoda</taxon>
        <taxon>Pleurostigmophora</taxon>
        <taxon>Geophilomorpha</taxon>
        <taxon>Linotaeniidae</taxon>
        <taxon>Strigamia</taxon>
    </lineage>
</organism>
<comment type="similarity">
    <text evidence="1">Belongs to the P-Pant transferase superfamily. AcpS family.</text>
</comment>
<dbReference type="InterPro" id="IPR008278">
    <property type="entry name" value="4-PPantetheinyl_Trfase_dom"/>
</dbReference>